<dbReference type="EMBL" id="JAUIQD010000003">
    <property type="protein sequence ID" value="KAK3356780.1"/>
    <property type="molecule type" value="Genomic_DNA"/>
</dbReference>
<feature type="compositionally biased region" description="Basic residues" evidence="1">
    <location>
        <begin position="1"/>
        <end position="11"/>
    </location>
</feature>
<feature type="region of interest" description="Disordered" evidence="1">
    <location>
        <begin position="1"/>
        <end position="67"/>
    </location>
</feature>
<sequence length="553" mass="63213">MPAVTRRRSLRVRGLPADSEESPRFSRSRSQRRPVVTAEPNESLNLKQEEITSARSPTMESPSPRLWPNGPRRNGVFSLWHPWNWAPLKYMFACLLSLYIGFRITLHLTRPPGHCSPPTMGPPPEREAINLTARYTPFFDALDLFLSPTFNTSQLDTLLVHDHPLDRAYRWHLRADGLPSDPLTPYWIPDGSPEWTRTINGSLTARGHAQLAAERALQEFLVYRVRVAGAVLHRVAHFHRLTRPPGVEGSDSSPLSRWKPLEGDPASYERSFRSEDEAKWHFPNKSDKVVWDVGVATAVEGLGTWVVQPMEKGLGMLEEALDATREFRWLDQRVMAGLMGVREGVGEEVKALCQGWVEGLGRPLQVMIEVLGASSRKPETKTALEERQKREVALILREKAYYADDATELWRFWGRRGNAALEKLMVLSSLPEGNPEPTWRQLYHGWKARRCDAQFVKDHCGYRFMVREIAVMQLFHILMTSLFTMFDESEFDPAKLFAEYTAENPEPLIEYDICCGPEPYWWTKPWPALGVELPAKEFEQGGVSHLDYRGVDE</sequence>
<organism evidence="2 3">
    <name type="scientific">Lasiosphaeria hispida</name>
    <dbReference type="NCBI Taxonomy" id="260671"/>
    <lineage>
        <taxon>Eukaryota</taxon>
        <taxon>Fungi</taxon>
        <taxon>Dikarya</taxon>
        <taxon>Ascomycota</taxon>
        <taxon>Pezizomycotina</taxon>
        <taxon>Sordariomycetes</taxon>
        <taxon>Sordariomycetidae</taxon>
        <taxon>Sordariales</taxon>
        <taxon>Lasiosphaeriaceae</taxon>
        <taxon>Lasiosphaeria</taxon>
    </lineage>
</organism>
<evidence type="ECO:0000256" key="1">
    <source>
        <dbReference type="SAM" id="MobiDB-lite"/>
    </source>
</evidence>
<accession>A0AAJ0HL04</accession>
<keyword evidence="3" id="KW-1185">Reference proteome</keyword>
<protein>
    <submittedName>
        <fullName evidence="2">Uncharacterized protein</fullName>
    </submittedName>
</protein>
<dbReference type="Proteomes" id="UP001275084">
    <property type="component" value="Unassembled WGS sequence"/>
</dbReference>
<proteinExistence type="predicted"/>
<name>A0AAJ0HL04_9PEZI</name>
<evidence type="ECO:0000313" key="3">
    <source>
        <dbReference type="Proteomes" id="UP001275084"/>
    </source>
</evidence>
<evidence type="ECO:0000313" key="2">
    <source>
        <dbReference type="EMBL" id="KAK3356780.1"/>
    </source>
</evidence>
<reference evidence="2" key="1">
    <citation type="journal article" date="2023" name="Mol. Phylogenet. Evol.">
        <title>Genome-scale phylogeny and comparative genomics of the fungal order Sordariales.</title>
        <authorList>
            <person name="Hensen N."/>
            <person name="Bonometti L."/>
            <person name="Westerberg I."/>
            <person name="Brannstrom I.O."/>
            <person name="Guillou S."/>
            <person name="Cros-Aarteil S."/>
            <person name="Calhoun S."/>
            <person name="Haridas S."/>
            <person name="Kuo A."/>
            <person name="Mondo S."/>
            <person name="Pangilinan J."/>
            <person name="Riley R."/>
            <person name="LaButti K."/>
            <person name="Andreopoulos B."/>
            <person name="Lipzen A."/>
            <person name="Chen C."/>
            <person name="Yan M."/>
            <person name="Daum C."/>
            <person name="Ng V."/>
            <person name="Clum A."/>
            <person name="Steindorff A."/>
            <person name="Ohm R.A."/>
            <person name="Martin F."/>
            <person name="Silar P."/>
            <person name="Natvig D.O."/>
            <person name="Lalanne C."/>
            <person name="Gautier V."/>
            <person name="Ament-Velasquez S.L."/>
            <person name="Kruys A."/>
            <person name="Hutchinson M.I."/>
            <person name="Powell A.J."/>
            <person name="Barry K."/>
            <person name="Miller A.N."/>
            <person name="Grigoriev I.V."/>
            <person name="Debuchy R."/>
            <person name="Gladieux P."/>
            <person name="Hiltunen Thoren M."/>
            <person name="Johannesson H."/>
        </authorList>
    </citation>
    <scope>NUCLEOTIDE SEQUENCE</scope>
    <source>
        <strain evidence="2">CBS 955.72</strain>
    </source>
</reference>
<comment type="caution">
    <text evidence="2">The sequence shown here is derived from an EMBL/GenBank/DDBJ whole genome shotgun (WGS) entry which is preliminary data.</text>
</comment>
<dbReference type="AlphaFoldDB" id="A0AAJ0HL04"/>
<reference evidence="2" key="2">
    <citation type="submission" date="2023-06" db="EMBL/GenBank/DDBJ databases">
        <authorList>
            <consortium name="Lawrence Berkeley National Laboratory"/>
            <person name="Haridas S."/>
            <person name="Hensen N."/>
            <person name="Bonometti L."/>
            <person name="Westerberg I."/>
            <person name="Brannstrom I.O."/>
            <person name="Guillou S."/>
            <person name="Cros-Aarteil S."/>
            <person name="Calhoun S."/>
            <person name="Kuo A."/>
            <person name="Mondo S."/>
            <person name="Pangilinan J."/>
            <person name="Riley R."/>
            <person name="Labutti K."/>
            <person name="Andreopoulos B."/>
            <person name="Lipzen A."/>
            <person name="Chen C."/>
            <person name="Yanf M."/>
            <person name="Daum C."/>
            <person name="Ng V."/>
            <person name="Clum A."/>
            <person name="Steindorff A."/>
            <person name="Ohm R."/>
            <person name="Martin F."/>
            <person name="Silar P."/>
            <person name="Natvig D."/>
            <person name="Lalanne C."/>
            <person name="Gautier V."/>
            <person name="Ament-Velasquez S.L."/>
            <person name="Kruys A."/>
            <person name="Hutchinson M.I."/>
            <person name="Powell A.J."/>
            <person name="Barry K."/>
            <person name="Miller A.N."/>
            <person name="Grigoriev I.V."/>
            <person name="Debuchy R."/>
            <person name="Gladieux P."/>
            <person name="Thoren M.H."/>
            <person name="Johannesson H."/>
        </authorList>
    </citation>
    <scope>NUCLEOTIDE SEQUENCE</scope>
    <source>
        <strain evidence="2">CBS 955.72</strain>
    </source>
</reference>
<gene>
    <name evidence="2" type="ORF">B0T25DRAFT_139316</name>
</gene>